<evidence type="ECO:0000313" key="4">
    <source>
        <dbReference type="Proteomes" id="UP000606194"/>
    </source>
</evidence>
<dbReference type="Proteomes" id="UP000606194">
    <property type="component" value="Unassembled WGS sequence"/>
</dbReference>
<accession>A0A918G414</accession>
<evidence type="ECO:0000256" key="1">
    <source>
        <dbReference type="SAM" id="MobiDB-lite"/>
    </source>
</evidence>
<organism evidence="3 4">
    <name type="scientific">Streptomyces humidus</name>
    <dbReference type="NCBI Taxonomy" id="52259"/>
    <lineage>
        <taxon>Bacteria</taxon>
        <taxon>Bacillati</taxon>
        <taxon>Actinomycetota</taxon>
        <taxon>Actinomycetes</taxon>
        <taxon>Kitasatosporales</taxon>
        <taxon>Streptomycetaceae</taxon>
        <taxon>Streptomyces</taxon>
    </lineage>
</organism>
<dbReference type="SUPFAM" id="SSF54427">
    <property type="entry name" value="NTF2-like"/>
    <property type="match status" value="1"/>
</dbReference>
<name>A0A918G414_9ACTN</name>
<dbReference type="Pfam" id="PF13577">
    <property type="entry name" value="SnoaL_4"/>
    <property type="match status" value="1"/>
</dbReference>
<protein>
    <recommendedName>
        <fullName evidence="2">SnoaL-like domain-containing protein</fullName>
    </recommendedName>
</protein>
<feature type="compositionally biased region" description="Basic and acidic residues" evidence="1">
    <location>
        <begin position="197"/>
        <end position="209"/>
    </location>
</feature>
<gene>
    <name evidence="3" type="ORF">GCM10010269_64200</name>
</gene>
<reference evidence="3" key="1">
    <citation type="journal article" date="2014" name="Int. J. Syst. Evol. Microbiol.">
        <title>Complete genome sequence of Corynebacterium casei LMG S-19264T (=DSM 44701T), isolated from a smear-ripened cheese.</title>
        <authorList>
            <consortium name="US DOE Joint Genome Institute (JGI-PGF)"/>
            <person name="Walter F."/>
            <person name="Albersmeier A."/>
            <person name="Kalinowski J."/>
            <person name="Ruckert C."/>
        </authorList>
    </citation>
    <scope>NUCLEOTIDE SEQUENCE</scope>
    <source>
        <strain evidence="3">JCM 4386</strain>
    </source>
</reference>
<dbReference type="AlphaFoldDB" id="A0A918G414"/>
<reference evidence="3" key="2">
    <citation type="submission" date="2020-09" db="EMBL/GenBank/DDBJ databases">
        <authorList>
            <person name="Sun Q."/>
            <person name="Ohkuma M."/>
        </authorList>
    </citation>
    <scope>NUCLEOTIDE SEQUENCE</scope>
    <source>
        <strain evidence="3">JCM 4386</strain>
    </source>
</reference>
<dbReference type="InterPro" id="IPR032710">
    <property type="entry name" value="NTF2-like_dom_sf"/>
</dbReference>
<dbReference type="InterPro" id="IPR037401">
    <property type="entry name" value="SnoaL-like"/>
</dbReference>
<evidence type="ECO:0000313" key="3">
    <source>
        <dbReference type="EMBL" id="GGS16130.1"/>
    </source>
</evidence>
<feature type="domain" description="SnoaL-like" evidence="2">
    <location>
        <begin position="30"/>
        <end position="161"/>
    </location>
</feature>
<dbReference type="Gene3D" id="3.10.450.50">
    <property type="match status" value="1"/>
</dbReference>
<dbReference type="EMBL" id="BMTL01000032">
    <property type="protein sequence ID" value="GGS16130.1"/>
    <property type="molecule type" value="Genomic_DNA"/>
</dbReference>
<sequence>MSHTDPHQQSDSTALEAMVRRNALLESRIQRLEDIEEIKSLHRRYIRKLADRDWEGMADFFTEDAVTDIRWHGRTEGKKQLVEEVFDELHSLVKSADGYVLSSPVIELAAGAVQAYGEWTWHRHICEFRTTGGLMRVWGPWLEGRYKCHYERVDGRWKFKDMWFRVVLPDADPGHDEMQERLAVAGTQPHRTGTGLIRRDQDAPGDARP</sequence>
<dbReference type="RefSeq" id="WP_190152847.1">
    <property type="nucleotide sequence ID" value="NZ_BMTL01000032.1"/>
</dbReference>
<proteinExistence type="predicted"/>
<evidence type="ECO:0000259" key="2">
    <source>
        <dbReference type="Pfam" id="PF13577"/>
    </source>
</evidence>
<feature type="region of interest" description="Disordered" evidence="1">
    <location>
        <begin position="185"/>
        <end position="209"/>
    </location>
</feature>
<keyword evidence="4" id="KW-1185">Reference proteome</keyword>
<comment type="caution">
    <text evidence="3">The sequence shown here is derived from an EMBL/GenBank/DDBJ whole genome shotgun (WGS) entry which is preliminary data.</text>
</comment>